<keyword evidence="6" id="KW-0902">Two-component regulatory system</keyword>
<dbReference type="CDD" id="cd00082">
    <property type="entry name" value="HisKA"/>
    <property type="match status" value="1"/>
</dbReference>
<dbReference type="InterPro" id="IPR036890">
    <property type="entry name" value="HATPase_C_sf"/>
</dbReference>
<organism evidence="10 11">
    <name type="scientific">Leptothrix cholodnii (strain ATCC 51168 / LMG 8142 / SP-6)</name>
    <name type="common">Leptothrix discophora (strain SP-6)</name>
    <dbReference type="NCBI Taxonomy" id="395495"/>
    <lineage>
        <taxon>Bacteria</taxon>
        <taxon>Pseudomonadati</taxon>
        <taxon>Pseudomonadota</taxon>
        <taxon>Betaproteobacteria</taxon>
        <taxon>Burkholderiales</taxon>
        <taxon>Sphaerotilaceae</taxon>
        <taxon>Leptothrix</taxon>
    </lineage>
</organism>
<reference evidence="10 11" key="1">
    <citation type="submission" date="2008-03" db="EMBL/GenBank/DDBJ databases">
        <title>Complete sequence of Leptothrix cholodnii SP-6.</title>
        <authorList>
            <consortium name="US DOE Joint Genome Institute"/>
            <person name="Copeland A."/>
            <person name="Lucas S."/>
            <person name="Lapidus A."/>
            <person name="Glavina del Rio T."/>
            <person name="Dalin E."/>
            <person name="Tice H."/>
            <person name="Bruce D."/>
            <person name="Goodwin L."/>
            <person name="Pitluck S."/>
            <person name="Chertkov O."/>
            <person name="Brettin T."/>
            <person name="Detter J.C."/>
            <person name="Han C."/>
            <person name="Kuske C.R."/>
            <person name="Schmutz J."/>
            <person name="Larimer F."/>
            <person name="Land M."/>
            <person name="Hauser L."/>
            <person name="Kyrpides N."/>
            <person name="Lykidis A."/>
            <person name="Emerson D."/>
            <person name="Richardson P."/>
        </authorList>
    </citation>
    <scope>NUCLEOTIDE SEQUENCE [LARGE SCALE GENOMIC DNA]</scope>
    <source>
        <strain evidence="11">ATCC 51168 / LMG 8142 / SP-6</strain>
    </source>
</reference>
<dbReference type="Gene3D" id="3.30.565.10">
    <property type="entry name" value="Histidine kinase-like ATPase, C-terminal domain"/>
    <property type="match status" value="1"/>
</dbReference>
<evidence type="ECO:0000259" key="9">
    <source>
        <dbReference type="PROSITE" id="PS50112"/>
    </source>
</evidence>
<dbReference type="InterPro" id="IPR035965">
    <property type="entry name" value="PAS-like_dom_sf"/>
</dbReference>
<dbReference type="PROSITE" id="PS50112">
    <property type="entry name" value="PAS"/>
    <property type="match status" value="2"/>
</dbReference>
<dbReference type="HOGENOM" id="CLU_021301_0_0_4"/>
<feature type="transmembrane region" description="Helical" evidence="7">
    <location>
        <begin position="160"/>
        <end position="180"/>
    </location>
</feature>
<evidence type="ECO:0000256" key="6">
    <source>
        <dbReference type="ARBA" id="ARBA00023012"/>
    </source>
</evidence>
<dbReference type="FunFam" id="1.10.287.130:FF:000001">
    <property type="entry name" value="Two-component sensor histidine kinase"/>
    <property type="match status" value="1"/>
</dbReference>
<dbReference type="InterPro" id="IPR003661">
    <property type="entry name" value="HisK_dim/P_dom"/>
</dbReference>
<dbReference type="EC" id="2.7.13.3" evidence="2"/>
<dbReference type="Pfam" id="PF00512">
    <property type="entry name" value="HisKA"/>
    <property type="match status" value="1"/>
</dbReference>
<dbReference type="RefSeq" id="WP_012349204.1">
    <property type="nucleotide sequence ID" value="NC_010524.1"/>
</dbReference>
<accession>B1XYM7</accession>
<dbReference type="PANTHER" id="PTHR43711:SF26">
    <property type="entry name" value="SENSOR HISTIDINE KINASE RCSC"/>
    <property type="match status" value="1"/>
</dbReference>
<dbReference type="AlphaFoldDB" id="B1XYM7"/>
<feature type="domain" description="PAS" evidence="9">
    <location>
        <begin position="233"/>
        <end position="278"/>
    </location>
</feature>
<dbReference type="eggNOG" id="COG5002">
    <property type="taxonomic scope" value="Bacteria"/>
</dbReference>
<dbReference type="GO" id="GO:0000155">
    <property type="term" value="F:phosphorelay sensor kinase activity"/>
    <property type="evidence" value="ECO:0007669"/>
    <property type="project" value="InterPro"/>
</dbReference>
<dbReference type="Pfam" id="PF08448">
    <property type="entry name" value="PAS_4"/>
    <property type="match status" value="1"/>
</dbReference>
<proteinExistence type="predicted"/>
<dbReference type="InterPro" id="IPR036097">
    <property type="entry name" value="HisK_dim/P_sf"/>
</dbReference>
<evidence type="ECO:0000256" key="2">
    <source>
        <dbReference type="ARBA" id="ARBA00012438"/>
    </source>
</evidence>
<comment type="catalytic activity">
    <reaction evidence="1">
        <text>ATP + protein L-histidine = ADP + protein N-phospho-L-histidine.</text>
        <dbReference type="EC" id="2.7.13.3"/>
    </reaction>
</comment>
<dbReference type="Gene3D" id="3.30.450.20">
    <property type="entry name" value="PAS domain"/>
    <property type="match status" value="2"/>
</dbReference>
<dbReference type="SUPFAM" id="SSF55785">
    <property type="entry name" value="PYP-like sensor domain (PAS domain)"/>
    <property type="match status" value="2"/>
</dbReference>
<dbReference type="Proteomes" id="UP000001693">
    <property type="component" value="Chromosome"/>
</dbReference>
<dbReference type="SMART" id="SM00091">
    <property type="entry name" value="PAS"/>
    <property type="match status" value="2"/>
</dbReference>
<keyword evidence="7" id="KW-0472">Membrane</keyword>
<evidence type="ECO:0000256" key="5">
    <source>
        <dbReference type="ARBA" id="ARBA00022777"/>
    </source>
</evidence>
<dbReference type="CDD" id="cd00130">
    <property type="entry name" value="PAS"/>
    <property type="match status" value="1"/>
</dbReference>
<dbReference type="InterPro" id="IPR003594">
    <property type="entry name" value="HATPase_dom"/>
</dbReference>
<dbReference type="GO" id="GO:0006355">
    <property type="term" value="P:regulation of DNA-templated transcription"/>
    <property type="evidence" value="ECO:0007669"/>
    <property type="project" value="InterPro"/>
</dbReference>
<dbReference type="InterPro" id="IPR004358">
    <property type="entry name" value="Sig_transdc_His_kin-like_C"/>
</dbReference>
<evidence type="ECO:0000259" key="8">
    <source>
        <dbReference type="PROSITE" id="PS50109"/>
    </source>
</evidence>
<sequence>MTSAWRLWPRSLVGRVFALYTVTLLAFVIAGLGLFYRYQFAVELEEAQLRAEALSAVMLPTISDSAVIGDYDTIRRTLEHAVHHSSFSSASFIDLRGGVVRAPRDDAPDVAPPRWLRDSVAALLYDTNLPISVGGHDYGVLRLSFAPDRIAGRLWEQTRIALALGLVCVIGGLALIRFPLVRWLGKLSRVQAFDEAMRSGRAAPAMLSAEEAPLEFRETFEVLGRAAASLQSQRAQAAVTLGAIADGVFTLDGEGRVVLANPAACAMAGRTLEQMFGRPAAEVLPQVYADASHLGRWTGRRVTLRCDTQPDVVVDTTLSPILSPDGAVAGHVLACRDISEQSALDQRLRAELRARESALVALRQVLEGLTPGAQASARTVGSDDLAAISLMISELVTRLQIRGEQLDAIFALSPDGFVSFDSQRRVNYVSPAFTRLTGMPESQALGADERDIEAQLRAQCDSPIPWRGFDAMRHDLRPRDDASVPGRELIETARPARRVLEVGLREGHTEAISQVLSLRDVTHEREVDQMKSEFLSTAAHELRTPMASIFGFAELMLRRKLSAEKQLDVLTTIHRQSQLMISIINELLDLARIEARGGKDFVLETLDLALLLREVLHDFKPPQDRALPLFERRLEPVPVLVDRNKMRQAIGNVLSNAYKYSPHGGDVVVRIVAGTDPAVPMIGIEVRDHGIGMTAAQLARVSERFYRADTSGSIAGTGLGMSIVKEIIELLGGRIALASEPAQGTTVTLWLPCKPGQ</sequence>
<evidence type="ECO:0000256" key="3">
    <source>
        <dbReference type="ARBA" id="ARBA00022553"/>
    </source>
</evidence>
<feature type="domain" description="Histidine kinase" evidence="8">
    <location>
        <begin position="537"/>
        <end position="755"/>
    </location>
</feature>
<dbReference type="InterPro" id="IPR050736">
    <property type="entry name" value="Sensor_HK_Regulatory"/>
</dbReference>
<dbReference type="InterPro" id="IPR013767">
    <property type="entry name" value="PAS_fold"/>
</dbReference>
<gene>
    <name evidence="10" type="ordered locus">Lcho_4212</name>
</gene>
<evidence type="ECO:0000256" key="1">
    <source>
        <dbReference type="ARBA" id="ARBA00000085"/>
    </source>
</evidence>
<dbReference type="KEGG" id="lch:Lcho_4212"/>
<dbReference type="SMART" id="SM00387">
    <property type="entry name" value="HATPase_c"/>
    <property type="match status" value="1"/>
</dbReference>
<dbReference type="CDD" id="cd00075">
    <property type="entry name" value="HATPase"/>
    <property type="match status" value="1"/>
</dbReference>
<keyword evidence="7" id="KW-1133">Transmembrane helix</keyword>
<dbReference type="PANTHER" id="PTHR43711">
    <property type="entry name" value="TWO-COMPONENT HISTIDINE KINASE"/>
    <property type="match status" value="1"/>
</dbReference>
<dbReference type="eggNOG" id="COG3852">
    <property type="taxonomic scope" value="Bacteria"/>
</dbReference>
<keyword evidence="7" id="KW-0812">Transmembrane</keyword>
<keyword evidence="11" id="KW-1185">Reference proteome</keyword>
<name>B1XYM7_LEPCP</name>
<dbReference type="SUPFAM" id="SSF47384">
    <property type="entry name" value="Homodimeric domain of signal transducing histidine kinase"/>
    <property type="match status" value="1"/>
</dbReference>
<dbReference type="InterPro" id="IPR000014">
    <property type="entry name" value="PAS"/>
</dbReference>
<dbReference type="Pfam" id="PF02518">
    <property type="entry name" value="HATPase_c"/>
    <property type="match status" value="1"/>
</dbReference>
<dbReference type="PROSITE" id="PS50109">
    <property type="entry name" value="HIS_KIN"/>
    <property type="match status" value="1"/>
</dbReference>
<feature type="transmembrane region" description="Helical" evidence="7">
    <location>
        <begin position="12"/>
        <end position="36"/>
    </location>
</feature>
<dbReference type="NCBIfam" id="TIGR00229">
    <property type="entry name" value="sensory_box"/>
    <property type="match status" value="1"/>
</dbReference>
<dbReference type="PRINTS" id="PR00344">
    <property type="entry name" value="BCTRLSENSOR"/>
</dbReference>
<protein>
    <recommendedName>
        <fullName evidence="2">histidine kinase</fullName>
        <ecNumber evidence="2">2.7.13.3</ecNumber>
    </recommendedName>
</protein>
<keyword evidence="4" id="KW-0808">Transferase</keyword>
<dbReference type="Gene3D" id="1.10.287.130">
    <property type="match status" value="1"/>
</dbReference>
<evidence type="ECO:0000256" key="4">
    <source>
        <dbReference type="ARBA" id="ARBA00022679"/>
    </source>
</evidence>
<evidence type="ECO:0000313" key="10">
    <source>
        <dbReference type="EMBL" id="ACB36463.1"/>
    </source>
</evidence>
<dbReference type="InterPro" id="IPR013656">
    <property type="entry name" value="PAS_4"/>
</dbReference>
<evidence type="ECO:0000256" key="7">
    <source>
        <dbReference type="SAM" id="Phobius"/>
    </source>
</evidence>
<dbReference type="SMART" id="SM00388">
    <property type="entry name" value="HisKA"/>
    <property type="match status" value="1"/>
</dbReference>
<keyword evidence="5 10" id="KW-0418">Kinase</keyword>
<feature type="domain" description="PAS" evidence="9">
    <location>
        <begin position="402"/>
        <end position="446"/>
    </location>
</feature>
<dbReference type="InterPro" id="IPR005467">
    <property type="entry name" value="His_kinase_dom"/>
</dbReference>
<evidence type="ECO:0000313" key="11">
    <source>
        <dbReference type="Proteomes" id="UP000001693"/>
    </source>
</evidence>
<dbReference type="EMBL" id="CP001013">
    <property type="protein sequence ID" value="ACB36463.1"/>
    <property type="molecule type" value="Genomic_DNA"/>
</dbReference>
<dbReference type="Pfam" id="PF00989">
    <property type="entry name" value="PAS"/>
    <property type="match status" value="1"/>
</dbReference>
<dbReference type="STRING" id="395495.Lcho_4212"/>
<keyword evidence="3" id="KW-0597">Phosphoprotein</keyword>
<dbReference type="SUPFAM" id="SSF55874">
    <property type="entry name" value="ATPase domain of HSP90 chaperone/DNA topoisomerase II/histidine kinase"/>
    <property type="match status" value="1"/>
</dbReference>